<keyword evidence="8" id="KW-0408">Iron</keyword>
<dbReference type="Gene3D" id="3.40.50.11840">
    <property type="entry name" value="Diphthamide synthesis DPH1/DPH2 domain 1"/>
    <property type="match status" value="1"/>
</dbReference>
<evidence type="ECO:0000256" key="2">
    <source>
        <dbReference type="ARBA" id="ARBA00010173"/>
    </source>
</evidence>
<keyword evidence="13" id="KW-1185">Reference proteome</keyword>
<accession>A7ANM5</accession>
<comment type="similarity">
    <text evidence="2 11">Belongs to the DPH1/DPH2 family. DPH1 subfamily.</text>
</comment>
<dbReference type="GO" id="GO:0051539">
    <property type="term" value="F:4 iron, 4 sulfur cluster binding"/>
    <property type="evidence" value="ECO:0007669"/>
    <property type="project" value="UniProtKB-UniRule"/>
</dbReference>
<dbReference type="Proteomes" id="UP000002173">
    <property type="component" value="Unassembled WGS sequence"/>
</dbReference>
<reference evidence="12 13" key="1">
    <citation type="journal article" date="2007" name="PLoS Pathog.">
        <title>Genome sequence of Babesia bovis and comparative analysis of apicomplexan hemoprotozoa.</title>
        <authorList>
            <person name="Brayton K.A."/>
            <person name="Lau A.O.T."/>
            <person name="Herndon D.R."/>
            <person name="Hannick L."/>
            <person name="Kappmeyer L.S."/>
            <person name="Berens S.J."/>
            <person name="Bidwell S.L."/>
            <person name="Brown W.C."/>
            <person name="Crabtree J."/>
            <person name="Fadrosh D."/>
            <person name="Feldblum T."/>
            <person name="Forberger H.A."/>
            <person name="Haas B.J."/>
            <person name="Howell J.M."/>
            <person name="Khouri H."/>
            <person name="Koo H."/>
            <person name="Mann D.J."/>
            <person name="Norimine J."/>
            <person name="Paulsen I.T."/>
            <person name="Radune D."/>
            <person name="Ren Q."/>
            <person name="Smith R.K. Jr."/>
            <person name="Suarez C.E."/>
            <person name="White O."/>
            <person name="Wortman J.R."/>
            <person name="Knowles D.P. Jr."/>
            <person name="McElwain T.F."/>
            <person name="Nene V.M."/>
        </authorList>
    </citation>
    <scope>NUCLEOTIDE SEQUENCE [LARGE SCALE GENOMIC DNA]</scope>
    <source>
        <strain evidence="12">T2Bo</strain>
    </source>
</reference>
<evidence type="ECO:0000256" key="11">
    <source>
        <dbReference type="PIRNR" id="PIRNR004967"/>
    </source>
</evidence>
<evidence type="ECO:0000256" key="10">
    <source>
        <dbReference type="ARBA" id="ARBA00048403"/>
    </source>
</evidence>
<dbReference type="AlphaFoldDB" id="A7ANM5"/>
<comment type="caution">
    <text evidence="12">The sequence shown here is derived from an EMBL/GenBank/DDBJ whole genome shotgun (WGS) entry which is preliminary data.</text>
</comment>
<comment type="catalytic activity">
    <reaction evidence="10 11">
        <text>L-histidyl-[translation elongation factor 2] + S-adenosyl-L-methionine = 2-[(3S)-amino-3-carboxypropyl]-L-histidyl-[translation elongation factor 2] + S-methyl-5'-thioadenosine + H(+)</text>
        <dbReference type="Rhea" id="RHEA:36783"/>
        <dbReference type="Rhea" id="RHEA-COMP:9748"/>
        <dbReference type="Rhea" id="RHEA-COMP:9749"/>
        <dbReference type="ChEBI" id="CHEBI:15378"/>
        <dbReference type="ChEBI" id="CHEBI:17509"/>
        <dbReference type="ChEBI" id="CHEBI:29979"/>
        <dbReference type="ChEBI" id="CHEBI:59789"/>
        <dbReference type="ChEBI" id="CHEBI:73995"/>
        <dbReference type="EC" id="2.5.1.108"/>
    </reaction>
</comment>
<keyword evidence="7" id="KW-0479">Metal-binding</keyword>
<dbReference type="RefSeq" id="XP_001611727.1">
    <property type="nucleotide sequence ID" value="XM_001611677.1"/>
</dbReference>
<dbReference type="VEuPathDB" id="PiroplasmaDB:BBOV_III005980"/>
<dbReference type="EMBL" id="AAXT01000001">
    <property type="protein sequence ID" value="EDO08159.1"/>
    <property type="molecule type" value="Genomic_DNA"/>
</dbReference>
<sequence length="447" mass="49702">MVTGATMDIVVANRPEGEPSSTEHIKSYIDVVARKALPGNYNFELPKCIERIKNLGARTVALQLPEGLLAWGCELADILKFFCSCLEEVIIMADVTYGACCIDDITAHAIGCDLIINYGHSCLIPVTQVLVPCLYVFVEISFPSDYLADVVTKLFDHDDRLFLMGTIQYSNVLRDAARKIDDSGHFRYRVIVPQVSPLLPGEVLGCTSPMLKHCRFELNGRASTPEKVAGDPVTTCCDSMSDPLDGCTKIVFVADGRFHLESALIHNPGIPAYRFDPFQKTVTEESYDVAALHATRGDTINQARAARSVCIVRSMLGRQGNVNIMRSIVEMLEKRGVKYHLRMLSEITLDKLEALDVDAYIQIGCPRLSIDWGTGFGKPILNPYESFVAFSGEEYRSVYPMDYYSNTGGEWSNYTANRKVAPAVDAKDAIRRRLAERAKAKQLMYSH</sequence>
<keyword evidence="11" id="KW-0004">4Fe-4S</keyword>
<keyword evidence="9" id="KW-0411">Iron-sulfur</keyword>
<dbReference type="InterPro" id="IPR042265">
    <property type="entry name" value="DPH1/DPH2_3"/>
</dbReference>
<dbReference type="STRING" id="5865.A7ANM5"/>
<dbReference type="FunFam" id="3.40.50.11840:FF:000001">
    <property type="entry name" value="2-(3-amino-3-carboxypropyl)histidine synthase subunit 1"/>
    <property type="match status" value="1"/>
</dbReference>
<dbReference type="EC" id="2.5.1.108" evidence="3 11"/>
<dbReference type="GeneID" id="5479978"/>
<dbReference type="PANTHER" id="PTHR10762:SF1">
    <property type="entry name" value="2-(3-AMINO-3-CARBOXYPROPYL)HISTIDINE SYNTHASE SUBUNIT 1"/>
    <property type="match status" value="1"/>
</dbReference>
<keyword evidence="6 11" id="KW-0949">S-adenosyl-L-methionine</keyword>
<dbReference type="eggNOG" id="KOG2648">
    <property type="taxonomic scope" value="Eukaryota"/>
</dbReference>
<dbReference type="GO" id="GO:0046872">
    <property type="term" value="F:metal ion binding"/>
    <property type="evidence" value="ECO:0007669"/>
    <property type="project" value="UniProtKB-KW"/>
</dbReference>
<dbReference type="InterPro" id="IPR035435">
    <property type="entry name" value="DPH1/DPH2_euk_archaea"/>
</dbReference>
<dbReference type="UniPathway" id="UPA00559"/>
<reference evidence="13" key="2">
    <citation type="journal article" date="2020" name="Data Brief">
        <title>Transcriptome dataset of Babesia bovis life stages within vertebrate and invertebrate hosts.</title>
        <authorList>
            <person name="Ueti M.W."/>
            <person name="Johnson W.C."/>
            <person name="Kappmeyer L.S."/>
            <person name="Herndon D.R."/>
            <person name="Mousel M.R."/>
            <person name="Reif K.E."/>
            <person name="Taus N.S."/>
            <person name="Ifeonu O.O."/>
            <person name="Silva J.C."/>
            <person name="Suarez C.E."/>
            <person name="Brayton K.A."/>
        </authorList>
    </citation>
    <scope>NUCLEOTIDE SEQUENCE [LARGE SCALE GENOMIC DNA]</scope>
</reference>
<dbReference type="InterPro" id="IPR042264">
    <property type="entry name" value="DPH1/DPH2_2"/>
</dbReference>
<dbReference type="SFLD" id="SFLDS00032">
    <property type="entry name" value="Radical_SAM_3-amino-3-carboxyp"/>
    <property type="match status" value="1"/>
</dbReference>
<evidence type="ECO:0000256" key="7">
    <source>
        <dbReference type="ARBA" id="ARBA00022723"/>
    </source>
</evidence>
<dbReference type="Gene3D" id="3.40.50.11850">
    <property type="entry name" value="Diphthamide synthesis DPH1/DPH2 domain 2"/>
    <property type="match status" value="1"/>
</dbReference>
<dbReference type="Gene3D" id="3.40.50.11860">
    <property type="entry name" value="Diphthamide synthesis DPH1/DPH2 domain 3"/>
    <property type="match status" value="1"/>
</dbReference>
<evidence type="ECO:0000256" key="5">
    <source>
        <dbReference type="ARBA" id="ARBA00022679"/>
    </source>
</evidence>
<dbReference type="InterPro" id="IPR042263">
    <property type="entry name" value="DPH1/DPH2_1"/>
</dbReference>
<comment type="cofactor">
    <cofactor evidence="11">
        <name>[4Fe-4S] cluster</name>
        <dbReference type="ChEBI" id="CHEBI:49883"/>
    </cofactor>
    <text evidence="11">Binds 1 [4Fe-4S] cluster per subunit. The cluster is coordinated with 3 cysteines and an exchangeable S-adenosyl-L-methionine.</text>
</comment>
<evidence type="ECO:0000256" key="3">
    <source>
        <dbReference type="ARBA" id="ARBA00012221"/>
    </source>
</evidence>
<dbReference type="PIRSF" id="PIRSF004967">
    <property type="entry name" value="DPH1"/>
    <property type="match status" value="1"/>
</dbReference>
<evidence type="ECO:0000256" key="8">
    <source>
        <dbReference type="ARBA" id="ARBA00023004"/>
    </source>
</evidence>
<evidence type="ECO:0000256" key="4">
    <source>
        <dbReference type="ARBA" id="ARBA00021915"/>
    </source>
</evidence>
<dbReference type="InterPro" id="IPR016435">
    <property type="entry name" value="DPH1/DPH2"/>
</dbReference>
<evidence type="ECO:0000256" key="6">
    <source>
        <dbReference type="ARBA" id="ARBA00022691"/>
    </source>
</evidence>
<proteinExistence type="inferred from homology"/>
<evidence type="ECO:0000313" key="13">
    <source>
        <dbReference type="Proteomes" id="UP000002173"/>
    </source>
</evidence>
<dbReference type="PANTHER" id="PTHR10762">
    <property type="entry name" value="DIPHTHAMIDE BIOSYNTHESIS PROTEIN"/>
    <property type="match status" value="1"/>
</dbReference>
<name>A7ANM5_BABBO</name>
<reference evidence="13" key="3">
    <citation type="journal article" date="2021" name="Int. J. Parasitol.">
        <title>Comparative analysis of gene expression between Babesia bovis blood stages and kinetes allowed by improved genome annotation.</title>
        <authorList>
            <person name="Ueti M.W."/>
            <person name="Johnson W.C."/>
            <person name="Kappmeyer L.S."/>
            <person name="Herndon D.R."/>
            <person name="Mousel M.R."/>
            <person name="Reif K.E."/>
            <person name="Taus N.S."/>
            <person name="Ifeonu O.O."/>
            <person name="Silva J.C."/>
            <person name="Suarez C.E."/>
            <person name="Brayton K.A."/>
        </authorList>
    </citation>
    <scope>NUCLEOTIDE SEQUENCE [LARGE SCALE GENOMIC DNA]</scope>
</reference>
<dbReference type="Pfam" id="PF01866">
    <property type="entry name" value="Diphthamide_syn"/>
    <property type="match status" value="1"/>
</dbReference>
<comment type="function">
    <text evidence="11">Catalyzes the first step of diphthamide biosynthesis, a post-translational modification of histidine which occurs in elongation factor 2.</text>
</comment>
<dbReference type="InParanoid" id="A7ANM5"/>
<dbReference type="NCBIfam" id="TIGR00322">
    <property type="entry name" value="diphth2_R"/>
    <property type="match status" value="1"/>
</dbReference>
<dbReference type="OMA" id="PGQVLGC"/>
<dbReference type="GO" id="GO:0017183">
    <property type="term" value="P:protein histidyl modification to diphthamide"/>
    <property type="evidence" value="ECO:0007669"/>
    <property type="project" value="UniProtKB-UniRule"/>
</dbReference>
<dbReference type="FunCoup" id="A7ANM5">
    <property type="interactions" value="334"/>
</dbReference>
<organism evidence="12 13">
    <name type="scientific">Babesia bovis</name>
    <dbReference type="NCBI Taxonomy" id="5865"/>
    <lineage>
        <taxon>Eukaryota</taxon>
        <taxon>Sar</taxon>
        <taxon>Alveolata</taxon>
        <taxon>Apicomplexa</taxon>
        <taxon>Aconoidasida</taxon>
        <taxon>Piroplasmida</taxon>
        <taxon>Babesiidae</taxon>
        <taxon>Babesia</taxon>
    </lineage>
</organism>
<dbReference type="GO" id="GO:0090560">
    <property type="term" value="F:2-(3-amino-3-carboxypropyl)histidine synthase activity"/>
    <property type="evidence" value="ECO:0007669"/>
    <property type="project" value="UniProtKB-UniRule"/>
</dbReference>
<dbReference type="KEGG" id="bbo:BBOV_III005980"/>
<evidence type="ECO:0000313" key="12">
    <source>
        <dbReference type="EMBL" id="EDO08159.1"/>
    </source>
</evidence>
<comment type="pathway">
    <text evidence="1 11">Protein modification; peptidyl-diphthamide biosynthesis.</text>
</comment>
<protein>
    <recommendedName>
        <fullName evidence="4 11">2-(3-amino-3-carboxypropyl)histidine synthase subunit 1</fullName>
        <ecNumber evidence="3 11">2.5.1.108</ecNumber>
    </recommendedName>
</protein>
<evidence type="ECO:0000256" key="1">
    <source>
        <dbReference type="ARBA" id="ARBA00005156"/>
    </source>
</evidence>
<gene>
    <name evidence="12" type="ORF">BBOV_III005980</name>
</gene>
<keyword evidence="5 11" id="KW-0808">Transferase</keyword>
<evidence type="ECO:0000256" key="9">
    <source>
        <dbReference type="ARBA" id="ARBA00023014"/>
    </source>
</evidence>